<evidence type="ECO:0000256" key="1">
    <source>
        <dbReference type="ARBA" id="ARBA00004196"/>
    </source>
</evidence>
<dbReference type="Gene3D" id="3.10.105.10">
    <property type="entry name" value="Dipeptide-binding Protein, Domain 3"/>
    <property type="match status" value="1"/>
</dbReference>
<dbReference type="SUPFAM" id="SSF53850">
    <property type="entry name" value="Periplasmic binding protein-like II"/>
    <property type="match status" value="1"/>
</dbReference>
<gene>
    <name evidence="7" type="ORF">GCM10009798_08200</name>
</gene>
<dbReference type="PROSITE" id="PS51257">
    <property type="entry name" value="PROKAR_LIPOPROTEIN"/>
    <property type="match status" value="1"/>
</dbReference>
<keyword evidence="4 5" id="KW-0732">Signal</keyword>
<reference evidence="7 8" key="1">
    <citation type="journal article" date="2019" name="Int. J. Syst. Evol. Microbiol.">
        <title>The Global Catalogue of Microorganisms (GCM) 10K type strain sequencing project: providing services to taxonomists for standard genome sequencing and annotation.</title>
        <authorList>
            <consortium name="The Broad Institute Genomics Platform"/>
            <consortium name="The Broad Institute Genome Sequencing Center for Infectious Disease"/>
            <person name="Wu L."/>
            <person name="Ma J."/>
        </authorList>
    </citation>
    <scope>NUCLEOTIDE SEQUENCE [LARGE SCALE GENOMIC DNA]</scope>
    <source>
        <strain evidence="7 8">JCM 15309</strain>
    </source>
</reference>
<keyword evidence="3" id="KW-0813">Transport</keyword>
<feature type="signal peptide" evidence="5">
    <location>
        <begin position="1"/>
        <end position="23"/>
    </location>
</feature>
<comment type="subcellular location">
    <subcellularLocation>
        <location evidence="1">Cell envelope</location>
    </subcellularLocation>
</comment>
<evidence type="ECO:0000259" key="6">
    <source>
        <dbReference type="Pfam" id="PF00496"/>
    </source>
</evidence>
<organism evidence="7 8">
    <name type="scientific">Nocardioides panacihumi</name>
    <dbReference type="NCBI Taxonomy" id="400774"/>
    <lineage>
        <taxon>Bacteria</taxon>
        <taxon>Bacillati</taxon>
        <taxon>Actinomycetota</taxon>
        <taxon>Actinomycetes</taxon>
        <taxon>Propionibacteriales</taxon>
        <taxon>Nocardioidaceae</taxon>
        <taxon>Nocardioides</taxon>
    </lineage>
</organism>
<dbReference type="InterPro" id="IPR030678">
    <property type="entry name" value="Peptide/Ni-bd"/>
</dbReference>
<dbReference type="CDD" id="cd00995">
    <property type="entry name" value="PBP2_NikA_DppA_OppA_like"/>
    <property type="match status" value="1"/>
</dbReference>
<accession>A0ABN2QFD8</accession>
<keyword evidence="8" id="KW-1185">Reference proteome</keyword>
<proteinExistence type="inferred from homology"/>
<sequence>MRRLAKRLGVVLTGASLSVVLLTGCGSDGSSSNGGGGGVLRIGDASSRIDSLNPFVGHNGFATATFRVIYPYLLQYDQSQNIVGDFAKTTAVADGGKTLTFTTRDGAKWTDGEPLTAADAAWTINAVVRLKDGAAATFAPYVTNIVKASAPSPTTLTVEYSTPTATAEDGLASLPILPEHIWEPMAAGNGEQLATFANASPVSAGPFKLTQYTENQFANFASYQGYYGPAPKLKGFGFQFFTSNDAMLSALRSHELDVAYEVPPTAVSQLESDKSLTVNNVPGLDTDVLGFNSSTFQNEHTELKDPRVRQAIDLAIDKKSLIDVVADGSGMTTGTMVPPALKQWNNPAVTATPYDLGRANDLLDSLGYARGADGVRTVNGRPMSYKLLFPSVATGAPRVVTEVVKQLAAIGIKVDARSSDFPTFLQAIYGSDNHYRNWDMMISDYAFGYDPSGYLFSWTCSQLGGNNLAAYCDRDYDGLFARQSTQTGADRVKTVRQAQERFAQAKPVIPLYVANAISVARSVGNLPEMTSSPLVVVNYMSKIWIEQATIG</sequence>
<feature type="chain" id="PRO_5045312079" evidence="5">
    <location>
        <begin position="24"/>
        <end position="551"/>
    </location>
</feature>
<dbReference type="Gene3D" id="3.40.190.10">
    <property type="entry name" value="Periplasmic binding protein-like II"/>
    <property type="match status" value="1"/>
</dbReference>
<evidence type="ECO:0000256" key="2">
    <source>
        <dbReference type="ARBA" id="ARBA00005695"/>
    </source>
</evidence>
<evidence type="ECO:0000256" key="3">
    <source>
        <dbReference type="ARBA" id="ARBA00022448"/>
    </source>
</evidence>
<dbReference type="InterPro" id="IPR000914">
    <property type="entry name" value="SBP_5_dom"/>
</dbReference>
<dbReference type="PANTHER" id="PTHR30290:SF10">
    <property type="entry name" value="PERIPLASMIC OLIGOPEPTIDE-BINDING PROTEIN-RELATED"/>
    <property type="match status" value="1"/>
</dbReference>
<protein>
    <submittedName>
        <fullName evidence="7">ABC transporter substrate-binding protein</fullName>
    </submittedName>
</protein>
<comment type="caution">
    <text evidence="7">The sequence shown here is derived from an EMBL/GenBank/DDBJ whole genome shotgun (WGS) entry which is preliminary data.</text>
</comment>
<comment type="similarity">
    <text evidence="2">Belongs to the bacterial solute-binding protein 5 family.</text>
</comment>
<evidence type="ECO:0000256" key="4">
    <source>
        <dbReference type="ARBA" id="ARBA00022729"/>
    </source>
</evidence>
<dbReference type="EMBL" id="BAAAPB010000001">
    <property type="protein sequence ID" value="GAA1951267.1"/>
    <property type="molecule type" value="Genomic_DNA"/>
</dbReference>
<dbReference type="Proteomes" id="UP001500571">
    <property type="component" value="Unassembled WGS sequence"/>
</dbReference>
<evidence type="ECO:0000256" key="5">
    <source>
        <dbReference type="SAM" id="SignalP"/>
    </source>
</evidence>
<evidence type="ECO:0000313" key="8">
    <source>
        <dbReference type="Proteomes" id="UP001500571"/>
    </source>
</evidence>
<dbReference type="PANTHER" id="PTHR30290">
    <property type="entry name" value="PERIPLASMIC BINDING COMPONENT OF ABC TRANSPORTER"/>
    <property type="match status" value="1"/>
</dbReference>
<dbReference type="PIRSF" id="PIRSF002741">
    <property type="entry name" value="MppA"/>
    <property type="match status" value="1"/>
</dbReference>
<evidence type="ECO:0000313" key="7">
    <source>
        <dbReference type="EMBL" id="GAA1951267.1"/>
    </source>
</evidence>
<dbReference type="Pfam" id="PF00496">
    <property type="entry name" value="SBP_bac_5"/>
    <property type="match status" value="1"/>
</dbReference>
<feature type="domain" description="Solute-binding protein family 5" evidence="6">
    <location>
        <begin position="82"/>
        <end position="462"/>
    </location>
</feature>
<name>A0ABN2QFD8_9ACTN</name>
<dbReference type="InterPro" id="IPR039424">
    <property type="entry name" value="SBP_5"/>
</dbReference>